<dbReference type="EMBL" id="VWOX01000023">
    <property type="protein sequence ID" value="KAA5538969.1"/>
    <property type="molecule type" value="Genomic_DNA"/>
</dbReference>
<dbReference type="AlphaFoldDB" id="A0A5M6D099"/>
<protein>
    <submittedName>
        <fullName evidence="3">Ankyrin repeat domain-containing protein</fullName>
    </submittedName>
</protein>
<gene>
    <name evidence="3" type="ORF">FYK55_25550</name>
</gene>
<dbReference type="SUPFAM" id="SSF48403">
    <property type="entry name" value="Ankyrin repeat"/>
    <property type="match status" value="1"/>
</dbReference>
<accession>A0A5M6D099</accession>
<evidence type="ECO:0000256" key="2">
    <source>
        <dbReference type="SAM" id="SignalP"/>
    </source>
</evidence>
<keyword evidence="1" id="KW-0040">ANK repeat</keyword>
<dbReference type="SMART" id="SM00248">
    <property type="entry name" value="ANK"/>
    <property type="match status" value="1"/>
</dbReference>
<dbReference type="Pfam" id="PF00023">
    <property type="entry name" value="Ank"/>
    <property type="match status" value="1"/>
</dbReference>
<keyword evidence="2" id="KW-0732">Signal</keyword>
<feature type="repeat" description="ANK" evidence="1">
    <location>
        <begin position="249"/>
        <end position="281"/>
    </location>
</feature>
<feature type="signal peptide" evidence="2">
    <location>
        <begin position="1"/>
        <end position="23"/>
    </location>
</feature>
<sequence>MTRKNPLFQIFACLAFLTLFTSAGMLRGGTPKSVSSADQVSHPDENGEVEVEATARLYRALCELNENWADRDPNFDIVVDAGSIDDEVSLIQTHLMLVISELQTADIHHLSESQLTNRLAHIHSLRAYAANGNFPRNVFTAGRCPVFIDPWGTHCAVGHLIATSGHAGLANAINSEHQLDLLNDIKTLGLAEWQRDSGLSLDELALIQPTYVSTTLKYPKEIESLILGDSQPVITAIENGNLSVDARCGGKTLLHFAAATGDLSLVKLLVQKGADLQAVSELGCGKSELAKGGSQTVVDVRWNQSTSVSNRGGLSIGRRGPVFQTPRGQVVAGVLNDLHGGLAGMNALDYATRTLQSSRYGYARRTIAMPGVGAIRFKSQEIDPNDPIEALKSDRAAVAAWLKDRGLNKKADLG</sequence>
<evidence type="ECO:0000313" key="4">
    <source>
        <dbReference type="Proteomes" id="UP000324479"/>
    </source>
</evidence>
<feature type="chain" id="PRO_5024414939" evidence="2">
    <location>
        <begin position="24"/>
        <end position="414"/>
    </location>
</feature>
<proteinExistence type="predicted"/>
<comment type="caution">
    <text evidence="3">The sequence shown here is derived from an EMBL/GenBank/DDBJ whole genome shotgun (WGS) entry which is preliminary data.</text>
</comment>
<dbReference type="InterPro" id="IPR002110">
    <property type="entry name" value="Ankyrin_rpt"/>
</dbReference>
<evidence type="ECO:0000313" key="3">
    <source>
        <dbReference type="EMBL" id="KAA5538969.1"/>
    </source>
</evidence>
<keyword evidence="4" id="KW-1185">Reference proteome</keyword>
<dbReference type="RefSeq" id="WP_150079482.1">
    <property type="nucleotide sequence ID" value="NZ_VWOX01000023.1"/>
</dbReference>
<organism evidence="3 4">
    <name type="scientific">Roseiconus nitratireducens</name>
    <dbReference type="NCBI Taxonomy" id="2605748"/>
    <lineage>
        <taxon>Bacteria</taxon>
        <taxon>Pseudomonadati</taxon>
        <taxon>Planctomycetota</taxon>
        <taxon>Planctomycetia</taxon>
        <taxon>Pirellulales</taxon>
        <taxon>Pirellulaceae</taxon>
        <taxon>Roseiconus</taxon>
    </lineage>
</organism>
<dbReference type="Gene3D" id="1.25.40.20">
    <property type="entry name" value="Ankyrin repeat-containing domain"/>
    <property type="match status" value="1"/>
</dbReference>
<dbReference type="PROSITE" id="PS50297">
    <property type="entry name" value="ANK_REP_REGION"/>
    <property type="match status" value="1"/>
</dbReference>
<dbReference type="PROSITE" id="PS50088">
    <property type="entry name" value="ANK_REPEAT"/>
    <property type="match status" value="1"/>
</dbReference>
<name>A0A5M6D099_9BACT</name>
<dbReference type="InterPro" id="IPR036770">
    <property type="entry name" value="Ankyrin_rpt-contain_sf"/>
</dbReference>
<reference evidence="3 4" key="1">
    <citation type="submission" date="2019-08" db="EMBL/GenBank/DDBJ databases">
        <authorList>
            <person name="Dhanesh K."/>
            <person name="Kumar G."/>
            <person name="Sasikala C."/>
            <person name="Venkata Ramana C."/>
        </authorList>
    </citation>
    <scope>NUCLEOTIDE SEQUENCE [LARGE SCALE GENOMIC DNA]</scope>
    <source>
        <strain evidence="3 4">JC645</strain>
    </source>
</reference>
<evidence type="ECO:0000256" key="1">
    <source>
        <dbReference type="PROSITE-ProRule" id="PRU00023"/>
    </source>
</evidence>
<dbReference type="Proteomes" id="UP000324479">
    <property type="component" value="Unassembled WGS sequence"/>
</dbReference>